<dbReference type="PANTHER" id="PTHR46577:SF1">
    <property type="entry name" value="HTH-TYPE TRANSCRIPTIONAL REGULATORY PROTEIN GABR"/>
    <property type="match status" value="1"/>
</dbReference>
<dbReference type="InterPro" id="IPR000524">
    <property type="entry name" value="Tscrpt_reg_HTH_GntR"/>
</dbReference>
<name>A0ABS4WHS0_9MICC</name>
<dbReference type="GO" id="GO:0003677">
    <property type="term" value="F:DNA binding"/>
    <property type="evidence" value="ECO:0007669"/>
    <property type="project" value="UniProtKB-KW"/>
</dbReference>
<keyword evidence="1" id="KW-0663">Pyridoxal phosphate</keyword>
<evidence type="ECO:0000256" key="1">
    <source>
        <dbReference type="ARBA" id="ARBA00022898"/>
    </source>
</evidence>
<evidence type="ECO:0000256" key="4">
    <source>
        <dbReference type="ARBA" id="ARBA00023163"/>
    </source>
</evidence>
<proteinExistence type="predicted"/>
<keyword evidence="3 7" id="KW-0238">DNA-binding</keyword>
<dbReference type="Pfam" id="PF00392">
    <property type="entry name" value="GntR"/>
    <property type="match status" value="1"/>
</dbReference>
<dbReference type="Proteomes" id="UP000766570">
    <property type="component" value="Unassembled WGS sequence"/>
</dbReference>
<reference evidence="7 8" key="1">
    <citation type="submission" date="2021-03" db="EMBL/GenBank/DDBJ databases">
        <title>Sequencing the genomes of 1000 actinobacteria strains.</title>
        <authorList>
            <person name="Klenk H.-P."/>
        </authorList>
    </citation>
    <scope>NUCLEOTIDE SEQUENCE [LARGE SCALE GENOMIC DNA]</scope>
    <source>
        <strain evidence="7 8">DSM 15454</strain>
    </source>
</reference>
<dbReference type="PROSITE" id="PS50949">
    <property type="entry name" value="HTH_GNTR"/>
    <property type="match status" value="1"/>
</dbReference>
<evidence type="ECO:0000256" key="2">
    <source>
        <dbReference type="ARBA" id="ARBA00023015"/>
    </source>
</evidence>
<keyword evidence="4" id="KW-0804">Transcription</keyword>
<dbReference type="PANTHER" id="PTHR46577">
    <property type="entry name" value="HTH-TYPE TRANSCRIPTIONAL REGULATORY PROTEIN GABR"/>
    <property type="match status" value="1"/>
</dbReference>
<evidence type="ECO:0000259" key="6">
    <source>
        <dbReference type="PROSITE" id="PS50949"/>
    </source>
</evidence>
<dbReference type="EMBL" id="JAGIOE010000001">
    <property type="protein sequence ID" value="MBP2375755.1"/>
    <property type="molecule type" value="Genomic_DNA"/>
</dbReference>
<evidence type="ECO:0000256" key="5">
    <source>
        <dbReference type="SAM" id="MobiDB-lite"/>
    </source>
</evidence>
<evidence type="ECO:0000256" key="3">
    <source>
        <dbReference type="ARBA" id="ARBA00023125"/>
    </source>
</evidence>
<dbReference type="Gene3D" id="1.10.10.10">
    <property type="entry name" value="Winged helix-like DNA-binding domain superfamily/Winged helix DNA-binding domain"/>
    <property type="match status" value="1"/>
</dbReference>
<feature type="domain" description="HTH gntR-type" evidence="6">
    <location>
        <begin position="35"/>
        <end position="103"/>
    </location>
</feature>
<evidence type="ECO:0000313" key="8">
    <source>
        <dbReference type="Proteomes" id="UP000766570"/>
    </source>
</evidence>
<dbReference type="InterPro" id="IPR036390">
    <property type="entry name" value="WH_DNA-bd_sf"/>
</dbReference>
<dbReference type="RefSeq" id="WP_342592501.1">
    <property type="nucleotide sequence ID" value="NZ_BAAAMI010000016.1"/>
</dbReference>
<dbReference type="SMART" id="SM00345">
    <property type="entry name" value="HTH_GNTR"/>
    <property type="match status" value="1"/>
</dbReference>
<dbReference type="SUPFAM" id="SSF46785">
    <property type="entry name" value="Winged helix' DNA-binding domain"/>
    <property type="match status" value="1"/>
</dbReference>
<organism evidence="7 8">
    <name type="scientific">Paeniglutamicibacter psychrophenolicus</name>
    <dbReference type="NCBI Taxonomy" id="257454"/>
    <lineage>
        <taxon>Bacteria</taxon>
        <taxon>Bacillati</taxon>
        <taxon>Actinomycetota</taxon>
        <taxon>Actinomycetes</taxon>
        <taxon>Micrococcales</taxon>
        <taxon>Micrococcaceae</taxon>
        <taxon>Paeniglutamicibacter</taxon>
    </lineage>
</organism>
<dbReference type="CDD" id="cd07377">
    <property type="entry name" value="WHTH_GntR"/>
    <property type="match status" value="1"/>
</dbReference>
<accession>A0ABS4WHS0</accession>
<protein>
    <submittedName>
        <fullName evidence="7">DNA-binding transcriptional regulator YhcF (GntR family)</fullName>
    </submittedName>
</protein>
<sequence length="144" mass="14463">MNASTASGGSPRPPAHSTPEALGAGSIIVDPVHPSGPAEQVRSQLAALIHGGVLPANAKLPTVRQLAGDLRLAAGTVAKAYRELEAAGLVRTGRAAGTRVNPGRGLAEPALIEAQVFARAAQAAGLNLEQAQGLLAVGWDRTGT</sequence>
<feature type="region of interest" description="Disordered" evidence="5">
    <location>
        <begin position="1"/>
        <end position="22"/>
    </location>
</feature>
<keyword evidence="8" id="KW-1185">Reference proteome</keyword>
<dbReference type="InterPro" id="IPR051446">
    <property type="entry name" value="HTH_trans_reg/aminotransferase"/>
</dbReference>
<evidence type="ECO:0000313" key="7">
    <source>
        <dbReference type="EMBL" id="MBP2375755.1"/>
    </source>
</evidence>
<dbReference type="InterPro" id="IPR036388">
    <property type="entry name" value="WH-like_DNA-bd_sf"/>
</dbReference>
<keyword evidence="2" id="KW-0805">Transcription regulation</keyword>
<gene>
    <name evidence="7" type="ORF">JOF46_003667</name>
</gene>
<comment type="caution">
    <text evidence="7">The sequence shown here is derived from an EMBL/GenBank/DDBJ whole genome shotgun (WGS) entry which is preliminary data.</text>
</comment>